<reference evidence="2 3" key="2">
    <citation type="submission" date="2020-04" db="EMBL/GenBank/DDBJ databases">
        <authorList>
            <person name="Fomenkov A."/>
            <person name="Anton B.P."/>
            <person name="Roberts R.J."/>
        </authorList>
    </citation>
    <scope>NUCLEOTIDE SEQUENCE [LARGE SCALE GENOMIC DNA]</scope>
    <source>
        <strain evidence="2 3">S2</strain>
    </source>
</reference>
<reference evidence="2 3" key="1">
    <citation type="submission" date="2020-04" db="EMBL/GenBank/DDBJ databases">
        <title>Genome-Wide Identification of 5-Methylcytosine Sites in Bacterial Genomes By High-Throughput Sequencing of MspJI Restriction Fragments.</title>
        <authorList>
            <person name="Wu V."/>
        </authorList>
    </citation>
    <scope>NUCLEOTIDE SEQUENCE [LARGE SCALE GENOMIC DNA]</scope>
    <source>
        <strain evidence="2 3">S2</strain>
    </source>
</reference>
<name>A0A6H1NWK0_PRIMG</name>
<keyword evidence="1" id="KW-0812">Transmembrane</keyword>
<gene>
    <name evidence="2" type="ORF">HFZ78_00710</name>
</gene>
<evidence type="ECO:0000313" key="2">
    <source>
        <dbReference type="EMBL" id="QIZ05471.1"/>
    </source>
</evidence>
<accession>A0A6H1NWK0</accession>
<evidence type="ECO:0000313" key="3">
    <source>
        <dbReference type="Proteomes" id="UP000501868"/>
    </source>
</evidence>
<organism evidence="2 3">
    <name type="scientific">Priestia megaterium</name>
    <name type="common">Bacillus megaterium</name>
    <dbReference type="NCBI Taxonomy" id="1404"/>
    <lineage>
        <taxon>Bacteria</taxon>
        <taxon>Bacillati</taxon>
        <taxon>Bacillota</taxon>
        <taxon>Bacilli</taxon>
        <taxon>Bacillales</taxon>
        <taxon>Bacillaceae</taxon>
        <taxon>Priestia</taxon>
    </lineage>
</organism>
<proteinExistence type="predicted"/>
<sequence>MKKKKIFYYVLFTILFVLVFGSGPIREPINFAEKSVGIHVRPSYLPIKDTKSYATTKGCGRNCDIIKLVYKNSEEEITITASENTSSYKGPKWNKNNLISGTKFYYRENSKEQLLNWKNNKKELEMELKYKGNTKLSQNKLIKIANSTN</sequence>
<dbReference type="AlphaFoldDB" id="A0A6H1NWK0"/>
<evidence type="ECO:0000256" key="1">
    <source>
        <dbReference type="SAM" id="Phobius"/>
    </source>
</evidence>
<feature type="transmembrane region" description="Helical" evidence="1">
    <location>
        <begin position="6"/>
        <end position="25"/>
    </location>
</feature>
<keyword evidence="1" id="KW-0472">Membrane</keyword>
<evidence type="ECO:0008006" key="4">
    <source>
        <dbReference type="Google" id="ProtNLM"/>
    </source>
</evidence>
<dbReference type="EMBL" id="CP051128">
    <property type="protein sequence ID" value="QIZ05471.1"/>
    <property type="molecule type" value="Genomic_DNA"/>
</dbReference>
<protein>
    <recommendedName>
        <fullName evidence="4">DUF4367 domain-containing protein</fullName>
    </recommendedName>
</protein>
<keyword evidence="1" id="KW-1133">Transmembrane helix</keyword>
<dbReference type="Proteomes" id="UP000501868">
    <property type="component" value="Chromosome"/>
</dbReference>